<name>A0A1L7ALP7_9PROT</name>
<gene>
    <name evidence="7" type="ORF">RGI145_20225</name>
    <name evidence="8" type="ORF">RQ831_23525</name>
</gene>
<protein>
    <submittedName>
        <fullName evidence="8">LysR substrate-binding domain-containing protein</fullName>
    </submittedName>
</protein>
<reference evidence="7 9" key="1">
    <citation type="submission" date="2016-05" db="EMBL/GenBank/DDBJ databases">
        <title>Complete Genome and Methylome Analysis of Psychrotrophic Bacterial Isolates from Antarctic Lake Untersee.</title>
        <authorList>
            <person name="Fomenkov A."/>
            <person name="Akimov V.N."/>
            <person name="Vasilyeva L.V."/>
            <person name="Andersen D."/>
            <person name="Vincze T."/>
            <person name="Roberts R.J."/>
        </authorList>
    </citation>
    <scope>NUCLEOTIDE SEQUENCE [LARGE SCALE GENOMIC DNA]</scope>
    <source>
        <strain evidence="7 9">U14-5</strain>
    </source>
</reference>
<dbReference type="PANTHER" id="PTHR30427:SF1">
    <property type="entry name" value="TRANSCRIPTIONAL ACTIVATOR PROTEIN LYSR"/>
    <property type="match status" value="1"/>
</dbReference>
<dbReference type="Pfam" id="PF03466">
    <property type="entry name" value="LysR_substrate"/>
    <property type="match status" value="1"/>
</dbReference>
<evidence type="ECO:0000256" key="5">
    <source>
        <dbReference type="SAM" id="MobiDB-lite"/>
    </source>
</evidence>
<dbReference type="KEGG" id="rgi:RGI145_20225"/>
<dbReference type="Proteomes" id="UP001258945">
    <property type="component" value="Unassembled WGS sequence"/>
</dbReference>
<evidence type="ECO:0000313" key="7">
    <source>
        <dbReference type="EMBL" id="APT59659.1"/>
    </source>
</evidence>
<evidence type="ECO:0000256" key="1">
    <source>
        <dbReference type="ARBA" id="ARBA00009437"/>
    </source>
</evidence>
<keyword evidence="4" id="KW-0804">Transcription</keyword>
<reference evidence="8" key="3">
    <citation type="submission" date="2023-09" db="EMBL/GenBank/DDBJ databases">
        <authorList>
            <person name="Schober I."/>
            <person name="Bunk B."/>
        </authorList>
    </citation>
    <scope>NUCLEOTIDE SEQUENCE</scope>
    <source>
        <strain evidence="8">DSM 103800</strain>
    </source>
</reference>
<organism evidence="7 9">
    <name type="scientific">Roseomonas gilardii</name>
    <dbReference type="NCBI Taxonomy" id="257708"/>
    <lineage>
        <taxon>Bacteria</taxon>
        <taxon>Pseudomonadati</taxon>
        <taxon>Pseudomonadota</taxon>
        <taxon>Alphaproteobacteria</taxon>
        <taxon>Acetobacterales</taxon>
        <taxon>Roseomonadaceae</taxon>
        <taxon>Roseomonas</taxon>
    </lineage>
</organism>
<dbReference type="eggNOG" id="COG0583">
    <property type="taxonomic scope" value="Bacteria"/>
</dbReference>
<evidence type="ECO:0000259" key="6">
    <source>
        <dbReference type="PROSITE" id="PS50931"/>
    </source>
</evidence>
<evidence type="ECO:0000256" key="3">
    <source>
        <dbReference type="ARBA" id="ARBA00023125"/>
    </source>
</evidence>
<evidence type="ECO:0000313" key="10">
    <source>
        <dbReference type="Proteomes" id="UP001258945"/>
    </source>
</evidence>
<dbReference type="SUPFAM" id="SSF46785">
    <property type="entry name" value="Winged helix' DNA-binding domain"/>
    <property type="match status" value="1"/>
</dbReference>
<dbReference type="SUPFAM" id="SSF53850">
    <property type="entry name" value="Periplasmic binding protein-like II"/>
    <property type="match status" value="1"/>
</dbReference>
<proteinExistence type="inferred from homology"/>
<evidence type="ECO:0000256" key="2">
    <source>
        <dbReference type="ARBA" id="ARBA00023015"/>
    </source>
</evidence>
<dbReference type="PRINTS" id="PR00039">
    <property type="entry name" value="HTHLYSR"/>
</dbReference>
<evidence type="ECO:0000313" key="8">
    <source>
        <dbReference type="EMBL" id="MDT8334026.1"/>
    </source>
</evidence>
<dbReference type="GO" id="GO:0010628">
    <property type="term" value="P:positive regulation of gene expression"/>
    <property type="evidence" value="ECO:0007669"/>
    <property type="project" value="TreeGrafter"/>
</dbReference>
<dbReference type="InterPro" id="IPR036388">
    <property type="entry name" value="WH-like_DNA-bd_sf"/>
</dbReference>
<dbReference type="Proteomes" id="UP000185494">
    <property type="component" value="Chromosome 2"/>
</dbReference>
<dbReference type="STRING" id="257708.RGI145_20225"/>
<dbReference type="PANTHER" id="PTHR30427">
    <property type="entry name" value="TRANSCRIPTIONAL ACTIVATOR PROTEIN LYSR"/>
    <property type="match status" value="1"/>
</dbReference>
<dbReference type="Pfam" id="PF00126">
    <property type="entry name" value="HTH_1"/>
    <property type="match status" value="1"/>
</dbReference>
<dbReference type="GO" id="GO:0003700">
    <property type="term" value="F:DNA-binding transcription factor activity"/>
    <property type="evidence" value="ECO:0007669"/>
    <property type="project" value="InterPro"/>
</dbReference>
<dbReference type="EMBL" id="JAVVDO010000108">
    <property type="protein sequence ID" value="MDT8334026.1"/>
    <property type="molecule type" value="Genomic_DNA"/>
</dbReference>
<comment type="similarity">
    <text evidence="1">Belongs to the LysR transcriptional regulatory family.</text>
</comment>
<reference evidence="8 10" key="2">
    <citation type="journal article" date="2019" name="Microb. Pathog.">
        <title>Comparison of VITEK 2, MALDI-TOF MS, 16S rRNA gene sequencing, and whole-genome sequencing for identification of Roseomonas mucosa.</title>
        <authorList>
            <person name="Rudolph W.W."/>
            <person name="Gunzer F."/>
            <person name="Trauth M."/>
            <person name="Bunk B."/>
            <person name="Bigge R."/>
            <person name="Schrottner P."/>
        </authorList>
    </citation>
    <scope>NUCLEOTIDE SEQUENCE [LARGE SCALE GENOMIC DNA]</scope>
    <source>
        <strain evidence="8 10">DSM 103800</strain>
    </source>
</reference>
<feature type="region of interest" description="Disordered" evidence="5">
    <location>
        <begin position="294"/>
        <end position="314"/>
    </location>
</feature>
<dbReference type="AlphaFoldDB" id="A0A1L7ALP7"/>
<dbReference type="EMBL" id="CP015584">
    <property type="protein sequence ID" value="APT59659.1"/>
    <property type="molecule type" value="Genomic_DNA"/>
</dbReference>
<evidence type="ECO:0000256" key="4">
    <source>
        <dbReference type="ARBA" id="ARBA00023163"/>
    </source>
</evidence>
<keyword evidence="3" id="KW-0238">DNA-binding</keyword>
<dbReference type="Gene3D" id="1.10.10.10">
    <property type="entry name" value="Winged helix-like DNA-binding domain superfamily/Winged helix DNA-binding domain"/>
    <property type="match status" value="1"/>
</dbReference>
<dbReference type="InterPro" id="IPR036390">
    <property type="entry name" value="WH_DNA-bd_sf"/>
</dbReference>
<dbReference type="GO" id="GO:0009089">
    <property type="term" value="P:lysine biosynthetic process via diaminopimelate"/>
    <property type="evidence" value="ECO:0007669"/>
    <property type="project" value="TreeGrafter"/>
</dbReference>
<dbReference type="InterPro" id="IPR000847">
    <property type="entry name" value="LysR_HTH_N"/>
</dbReference>
<dbReference type="PROSITE" id="PS50931">
    <property type="entry name" value="HTH_LYSR"/>
    <property type="match status" value="1"/>
</dbReference>
<dbReference type="RefSeq" id="WP_075800369.1">
    <property type="nucleotide sequence ID" value="NZ_CP015584.1"/>
</dbReference>
<accession>A0A1L7ALP7</accession>
<sequence length="314" mass="33673">MTSRELEIFHAIMSSRSLTEAAASLGISQPALSKALKRLEDRLRMPLFRRIKGRLHPTLEAENLFPESARLMQEIARFGRSATELRDGEAGLLRIAASASLGISVVPLAVAEFARAFPKVKIVSHFVPATTAAELVVGNHVDVGLCLSPVSNPGSVTQSLATVPMVCAIHPDHPLAASPAIRPRDLMGERLISFSSGTYFGQLLDDAFAKDGMERHTAIELITAIQAPALVLQGAGVALVDRYMEGSGFPGIVWRPFVPQVLLPVNVITSTMRPTSRLANRFLERLTAALEAHRVRQAGGPAHPGTGTSSRGRA</sequence>
<dbReference type="Gene3D" id="3.40.190.290">
    <property type="match status" value="1"/>
</dbReference>
<keyword evidence="10" id="KW-1185">Reference proteome</keyword>
<keyword evidence="2" id="KW-0805">Transcription regulation</keyword>
<dbReference type="InterPro" id="IPR005119">
    <property type="entry name" value="LysR_subst-bd"/>
</dbReference>
<feature type="domain" description="HTH lysR-type" evidence="6">
    <location>
        <begin position="1"/>
        <end position="58"/>
    </location>
</feature>
<evidence type="ECO:0000313" key="9">
    <source>
        <dbReference type="Proteomes" id="UP000185494"/>
    </source>
</evidence>
<dbReference type="GO" id="GO:0043565">
    <property type="term" value="F:sequence-specific DNA binding"/>
    <property type="evidence" value="ECO:0007669"/>
    <property type="project" value="TreeGrafter"/>
</dbReference>